<comment type="subcellular location">
    <subcellularLocation>
        <location evidence="1">Membrane</location>
        <topology evidence="1">Multi-pass membrane protein</topology>
    </subcellularLocation>
</comment>
<keyword evidence="10" id="KW-1185">Reference proteome</keyword>
<name>A0A8J5I534_ZINOF</name>
<dbReference type="InterPro" id="IPR013657">
    <property type="entry name" value="SCL35B1-4/HUT1"/>
</dbReference>
<keyword evidence="7 8" id="KW-0472">Membrane</keyword>
<evidence type="ECO:0000256" key="7">
    <source>
        <dbReference type="ARBA" id="ARBA00023136"/>
    </source>
</evidence>
<dbReference type="Proteomes" id="UP000734854">
    <property type="component" value="Unassembled WGS sequence"/>
</dbReference>
<dbReference type="Pfam" id="PF08449">
    <property type="entry name" value="UAA"/>
    <property type="match status" value="1"/>
</dbReference>
<keyword evidence="3" id="KW-0813">Transport</keyword>
<comment type="similarity">
    <text evidence="2">Belongs to the nucleotide-sugar transporter family. UDP-galactose:UMP antiporter (TC 2.A.7.11) subfamily.</text>
</comment>
<protein>
    <submittedName>
        <fullName evidence="9">Uncharacterized protein</fullName>
    </submittedName>
</protein>
<keyword evidence="4" id="KW-0050">Antiport</keyword>
<feature type="transmembrane region" description="Helical" evidence="8">
    <location>
        <begin position="96"/>
        <end position="116"/>
    </location>
</feature>
<proteinExistence type="inferred from homology"/>
<sequence>MEFRDAISELERIFLRQHVVHLHLPGCPVRNCIDQAFWAGWETIRARLLFKLGAERALPRVVVYQYAHCGFCMFLSIEVMLVGARVYGIKYSIPEYVCTFLVAGGVSSFALLKVWHFPSYSFASKSIFFSLMGIQLLQWGCISK</sequence>
<keyword evidence="6 8" id="KW-1133">Transmembrane helix</keyword>
<evidence type="ECO:0000256" key="1">
    <source>
        <dbReference type="ARBA" id="ARBA00004141"/>
    </source>
</evidence>
<comment type="caution">
    <text evidence="9">The sequence shown here is derived from an EMBL/GenBank/DDBJ whole genome shotgun (WGS) entry which is preliminary data.</text>
</comment>
<organism evidence="9 10">
    <name type="scientific">Zingiber officinale</name>
    <name type="common">Ginger</name>
    <name type="synonym">Amomum zingiber</name>
    <dbReference type="NCBI Taxonomy" id="94328"/>
    <lineage>
        <taxon>Eukaryota</taxon>
        <taxon>Viridiplantae</taxon>
        <taxon>Streptophyta</taxon>
        <taxon>Embryophyta</taxon>
        <taxon>Tracheophyta</taxon>
        <taxon>Spermatophyta</taxon>
        <taxon>Magnoliopsida</taxon>
        <taxon>Liliopsida</taxon>
        <taxon>Zingiberales</taxon>
        <taxon>Zingiberaceae</taxon>
        <taxon>Zingiber</taxon>
    </lineage>
</organism>
<feature type="transmembrane region" description="Helical" evidence="8">
    <location>
        <begin position="63"/>
        <end position="84"/>
    </location>
</feature>
<evidence type="ECO:0000256" key="8">
    <source>
        <dbReference type="SAM" id="Phobius"/>
    </source>
</evidence>
<evidence type="ECO:0000256" key="4">
    <source>
        <dbReference type="ARBA" id="ARBA00022449"/>
    </source>
</evidence>
<dbReference type="GO" id="GO:0015297">
    <property type="term" value="F:antiporter activity"/>
    <property type="evidence" value="ECO:0007669"/>
    <property type="project" value="UniProtKB-KW"/>
</dbReference>
<evidence type="ECO:0000256" key="3">
    <source>
        <dbReference type="ARBA" id="ARBA00022448"/>
    </source>
</evidence>
<dbReference type="EMBL" id="JACMSC010000001">
    <property type="protein sequence ID" value="KAG6535843.1"/>
    <property type="molecule type" value="Genomic_DNA"/>
</dbReference>
<evidence type="ECO:0000313" key="10">
    <source>
        <dbReference type="Proteomes" id="UP000734854"/>
    </source>
</evidence>
<reference evidence="9 10" key="1">
    <citation type="submission" date="2020-08" db="EMBL/GenBank/DDBJ databases">
        <title>Plant Genome Project.</title>
        <authorList>
            <person name="Zhang R.-G."/>
        </authorList>
    </citation>
    <scope>NUCLEOTIDE SEQUENCE [LARGE SCALE GENOMIC DNA]</scope>
    <source>
        <tissue evidence="9">Rhizome</tissue>
    </source>
</reference>
<accession>A0A8J5I534</accession>
<keyword evidence="5 8" id="KW-0812">Transmembrane</keyword>
<dbReference type="GO" id="GO:0016020">
    <property type="term" value="C:membrane"/>
    <property type="evidence" value="ECO:0007669"/>
    <property type="project" value="UniProtKB-SubCell"/>
</dbReference>
<evidence type="ECO:0000256" key="6">
    <source>
        <dbReference type="ARBA" id="ARBA00022989"/>
    </source>
</evidence>
<evidence type="ECO:0000256" key="5">
    <source>
        <dbReference type="ARBA" id="ARBA00022692"/>
    </source>
</evidence>
<gene>
    <name evidence="9" type="ORF">ZIOFF_000872</name>
</gene>
<evidence type="ECO:0000313" key="9">
    <source>
        <dbReference type="EMBL" id="KAG6535843.1"/>
    </source>
</evidence>
<evidence type="ECO:0000256" key="2">
    <source>
        <dbReference type="ARBA" id="ARBA00008349"/>
    </source>
</evidence>
<dbReference type="AlphaFoldDB" id="A0A8J5I534"/>